<gene>
    <name evidence="1" type="ORF">FB559_5745</name>
</gene>
<accession>A0A543CSQ5</accession>
<dbReference type="RefSeq" id="WP_281286296.1">
    <property type="nucleotide sequence ID" value="NZ_VFOZ01000001.1"/>
</dbReference>
<comment type="caution">
    <text evidence="1">The sequence shown here is derived from an EMBL/GenBank/DDBJ whole genome shotgun (WGS) entry which is preliminary data.</text>
</comment>
<evidence type="ECO:0000313" key="2">
    <source>
        <dbReference type="Proteomes" id="UP000316096"/>
    </source>
</evidence>
<protein>
    <submittedName>
        <fullName evidence="1">Uncharacterized protein</fullName>
    </submittedName>
</protein>
<dbReference type="EMBL" id="VFOZ01000001">
    <property type="protein sequence ID" value="TQM00041.1"/>
    <property type="molecule type" value="Genomic_DNA"/>
</dbReference>
<proteinExistence type="predicted"/>
<organism evidence="1 2">
    <name type="scientific">Actinoallomurus bryophytorum</name>
    <dbReference type="NCBI Taxonomy" id="1490222"/>
    <lineage>
        <taxon>Bacteria</taxon>
        <taxon>Bacillati</taxon>
        <taxon>Actinomycetota</taxon>
        <taxon>Actinomycetes</taxon>
        <taxon>Streptosporangiales</taxon>
        <taxon>Thermomonosporaceae</taxon>
        <taxon>Actinoallomurus</taxon>
    </lineage>
</organism>
<name>A0A543CSQ5_9ACTN</name>
<sequence length="40" mass="4636">MSLIVPDFDESVIVRSAEAEVQELYDTYFLNSTNWNDARP</sequence>
<reference evidence="1 2" key="1">
    <citation type="submission" date="2019-06" db="EMBL/GenBank/DDBJ databases">
        <title>Sequencing the genomes of 1000 actinobacteria strains.</title>
        <authorList>
            <person name="Klenk H.-P."/>
        </authorList>
    </citation>
    <scope>NUCLEOTIDE SEQUENCE [LARGE SCALE GENOMIC DNA]</scope>
    <source>
        <strain evidence="1 2">DSM 102200</strain>
    </source>
</reference>
<dbReference type="AlphaFoldDB" id="A0A543CSQ5"/>
<evidence type="ECO:0000313" key="1">
    <source>
        <dbReference type="EMBL" id="TQM00041.1"/>
    </source>
</evidence>
<keyword evidence="2" id="KW-1185">Reference proteome</keyword>
<dbReference type="Proteomes" id="UP000316096">
    <property type="component" value="Unassembled WGS sequence"/>
</dbReference>